<evidence type="ECO:0000313" key="3">
    <source>
        <dbReference type="Proteomes" id="UP000708208"/>
    </source>
</evidence>
<evidence type="ECO:0000256" key="1">
    <source>
        <dbReference type="SAM" id="MobiDB-lite"/>
    </source>
</evidence>
<dbReference type="Proteomes" id="UP000708208">
    <property type="component" value="Unassembled WGS sequence"/>
</dbReference>
<gene>
    <name evidence="2" type="ORF">AFUS01_LOCUS41310</name>
</gene>
<feature type="region of interest" description="Disordered" evidence="1">
    <location>
        <begin position="1"/>
        <end position="61"/>
    </location>
</feature>
<sequence length="157" mass="16290">MTSLSSKILSWPNAPNKGSDGGSSSHASVQTVSGNESQRGSASLKPPANGPGARRNSIPLLHSGTKFRHGLLQLMIQSIDPLHDGRVDEKATQLHAIASLKALLDAAKTDANNTVAANNRSKPVAPPQVPPSVQPSDVPLTTVDVEEHANGDAPTSQ</sequence>
<name>A0A8J2PS25_9HEXA</name>
<feature type="compositionally biased region" description="Pro residues" evidence="1">
    <location>
        <begin position="124"/>
        <end position="133"/>
    </location>
</feature>
<feature type="compositionally biased region" description="Polar residues" evidence="1">
    <location>
        <begin position="22"/>
        <end position="41"/>
    </location>
</feature>
<accession>A0A8J2PS25</accession>
<feature type="non-terminal residue" evidence="2">
    <location>
        <position position="1"/>
    </location>
</feature>
<proteinExistence type="predicted"/>
<evidence type="ECO:0000313" key="2">
    <source>
        <dbReference type="EMBL" id="CAG7831569.1"/>
    </source>
</evidence>
<keyword evidence="3" id="KW-1185">Reference proteome</keyword>
<comment type="caution">
    <text evidence="2">The sequence shown here is derived from an EMBL/GenBank/DDBJ whole genome shotgun (WGS) entry which is preliminary data.</text>
</comment>
<protein>
    <submittedName>
        <fullName evidence="2">Uncharacterized protein</fullName>
    </submittedName>
</protein>
<reference evidence="2" key="1">
    <citation type="submission" date="2021-06" db="EMBL/GenBank/DDBJ databases">
        <authorList>
            <person name="Hodson N. C."/>
            <person name="Mongue J. A."/>
            <person name="Jaron S. K."/>
        </authorList>
    </citation>
    <scope>NUCLEOTIDE SEQUENCE</scope>
</reference>
<dbReference type="EMBL" id="CAJVCH010561052">
    <property type="protein sequence ID" value="CAG7831569.1"/>
    <property type="molecule type" value="Genomic_DNA"/>
</dbReference>
<dbReference type="AlphaFoldDB" id="A0A8J2PS25"/>
<dbReference type="OrthoDB" id="8194814at2759"/>
<organism evidence="2 3">
    <name type="scientific">Allacma fusca</name>
    <dbReference type="NCBI Taxonomy" id="39272"/>
    <lineage>
        <taxon>Eukaryota</taxon>
        <taxon>Metazoa</taxon>
        <taxon>Ecdysozoa</taxon>
        <taxon>Arthropoda</taxon>
        <taxon>Hexapoda</taxon>
        <taxon>Collembola</taxon>
        <taxon>Symphypleona</taxon>
        <taxon>Sminthuridae</taxon>
        <taxon>Allacma</taxon>
    </lineage>
</organism>
<feature type="region of interest" description="Disordered" evidence="1">
    <location>
        <begin position="117"/>
        <end position="157"/>
    </location>
</feature>